<feature type="domain" description="Tudor" evidence="3">
    <location>
        <begin position="95"/>
        <end position="150"/>
    </location>
</feature>
<feature type="transmembrane region" description="Helical" evidence="2">
    <location>
        <begin position="1006"/>
        <end position="1028"/>
    </location>
</feature>
<dbReference type="AlphaFoldDB" id="G4YTD2"/>
<keyword evidence="2" id="KW-0472">Membrane</keyword>
<dbReference type="SMART" id="SM00333">
    <property type="entry name" value="TUDOR"/>
    <property type="match status" value="4"/>
</dbReference>
<evidence type="ECO:0000256" key="1">
    <source>
        <dbReference type="SAM" id="MobiDB-lite"/>
    </source>
</evidence>
<feature type="domain" description="Tudor" evidence="3">
    <location>
        <begin position="298"/>
        <end position="359"/>
    </location>
</feature>
<feature type="region of interest" description="Disordered" evidence="1">
    <location>
        <begin position="1"/>
        <end position="213"/>
    </location>
</feature>
<dbReference type="Proteomes" id="UP000002640">
    <property type="component" value="Unassembled WGS sequence"/>
</dbReference>
<feature type="domain" description="Tudor" evidence="3">
    <location>
        <begin position="14"/>
        <end position="71"/>
    </location>
</feature>
<dbReference type="RefSeq" id="XP_009518342.1">
    <property type="nucleotide sequence ID" value="XM_009520047.1"/>
</dbReference>
<sequence>MGSEGDDSGKDRIASFKEGAAVRVRDEDGEVQDATIVRQHRNGDYTVKYEDTGKVEKNVPKARVQSAEKGEGKGRARKRQEEEEDGEDKKGEDSTELEVDETVQFKNDKGEWCDGQILKVRSNGRYDIAVDGDEDEVAKNVERRDIRERKASSKKKKKKKKKENTEADNESDEESDSENEKRAMRKRRALRGGKGKRELVTSEDDSDDSVGRRRQGRFQARNGAAGFAQLRVNQLVEFEDKSGRIRRGRIKMLNREQRSCDIEHESDTEKVSKRIALDVVRPTTAFGRFFGGTNRNFVPFQLNTHVYYRTKDGTERKGIVLKVSKSTGKTLYDVEDLLDGTMLKQLSVGKLRAVPWLDYTLPSWNGLPGLPSFSLFSAPILRRGMNVRFRRTDKETGRVVWKDGVIMKAKSNACCIVEYFGPNGDSKREEVKNSDIQARFFRMPFSGMLDGVMDGLSLPSIQLPAGMFKVGSAVEVSNGAKVFLGTIVSSNDIDKTYTIRYEDGRKEKNVPSDRVRLSLRRLRVGTEVEMIVEGPCKEVSKLDGEVAWIHRDEKVAVRINGGNNDVFAEVCTHALMVDGKPAFTAPLSSTWLELMGYYCNLVAELLIYAWFFFGLMVEMDEMLTLHGDTAPDLLQDQENMAAMYDSQQIDWGLCRHSALHNETSSGSSSASNSSSYLLIPSNAIATDRAWLMALLVSKAILTACSAVLVLRCLRSKLSALQDDFIDLKEYQQERVMRRHLAVTMGWTLIVTFLTLVNYASLLNRFDFFCLLNGNTNSLSFDELALSIDPFAIHTSYANPVQLLVSLSAKTTFNLFRGVTFQLLLYAFPTSGTNFIRRVAFAVPSIAVTALLCAIGGAALHTFYYVQKTEMLGNQELVVSTHIDLSVLLLALSLWFIHCLYNIGAAAGRFSETRLERQRTSRGEVSEDVLDLAERGEFGLQAQREALVTKVEQRQDQLGICKLSILRIYRHIVVHFVAAAVAIYIDVTLRKVVKELDGGSGVALNALAFHLGVSITWLVGSVMAAMFAISLRQQSPELLAYILYV</sequence>
<feature type="domain" description="Tudor" evidence="3">
    <location>
        <begin position="466"/>
        <end position="523"/>
    </location>
</feature>
<feature type="compositionally biased region" description="Acidic residues" evidence="1">
    <location>
        <begin position="166"/>
        <end position="177"/>
    </location>
</feature>
<feature type="transmembrane region" description="Helical" evidence="2">
    <location>
        <begin position="967"/>
        <end position="986"/>
    </location>
</feature>
<gene>
    <name evidence="4" type="ORF">PHYSODRAFT_251198</name>
</gene>
<name>G4YTD2_PHYSP</name>
<protein>
    <recommendedName>
        <fullName evidence="3">Tudor domain-containing protein</fullName>
    </recommendedName>
</protein>
<keyword evidence="2" id="KW-0812">Transmembrane</keyword>
<evidence type="ECO:0000313" key="4">
    <source>
        <dbReference type="EMBL" id="EGZ23054.1"/>
    </source>
</evidence>
<feature type="transmembrane region" description="Helical" evidence="2">
    <location>
        <begin position="839"/>
        <end position="864"/>
    </location>
</feature>
<reference evidence="4 5" key="1">
    <citation type="journal article" date="2006" name="Science">
        <title>Phytophthora genome sequences uncover evolutionary origins and mechanisms of pathogenesis.</title>
        <authorList>
            <person name="Tyler B.M."/>
            <person name="Tripathy S."/>
            <person name="Zhang X."/>
            <person name="Dehal P."/>
            <person name="Jiang R.H."/>
            <person name="Aerts A."/>
            <person name="Arredondo F.D."/>
            <person name="Baxter L."/>
            <person name="Bensasson D."/>
            <person name="Beynon J.L."/>
            <person name="Chapman J."/>
            <person name="Damasceno C.M."/>
            <person name="Dorrance A.E."/>
            <person name="Dou D."/>
            <person name="Dickerman A.W."/>
            <person name="Dubchak I.L."/>
            <person name="Garbelotto M."/>
            <person name="Gijzen M."/>
            <person name="Gordon S.G."/>
            <person name="Govers F."/>
            <person name="Grunwald N.J."/>
            <person name="Huang W."/>
            <person name="Ivors K.L."/>
            <person name="Jones R.W."/>
            <person name="Kamoun S."/>
            <person name="Krampis K."/>
            <person name="Lamour K.H."/>
            <person name="Lee M.K."/>
            <person name="McDonald W.H."/>
            <person name="Medina M."/>
            <person name="Meijer H.J."/>
            <person name="Nordberg E.K."/>
            <person name="Maclean D.J."/>
            <person name="Ospina-Giraldo M.D."/>
            <person name="Morris P.F."/>
            <person name="Phuntumart V."/>
            <person name="Putnam N.H."/>
            <person name="Rash S."/>
            <person name="Rose J.K."/>
            <person name="Sakihama Y."/>
            <person name="Salamov A.A."/>
            <person name="Savidor A."/>
            <person name="Scheuring C.F."/>
            <person name="Smith B.M."/>
            <person name="Sobral B.W."/>
            <person name="Terry A."/>
            <person name="Torto-Alalibo T.A."/>
            <person name="Win J."/>
            <person name="Xu Z."/>
            <person name="Zhang H."/>
            <person name="Grigoriev I.V."/>
            <person name="Rokhsar D.S."/>
            <person name="Boore J.L."/>
        </authorList>
    </citation>
    <scope>NUCLEOTIDE SEQUENCE [LARGE SCALE GENOMIC DNA]</scope>
    <source>
        <strain evidence="4 5">P6497</strain>
    </source>
</reference>
<dbReference type="GeneID" id="20638131"/>
<feature type="compositionally biased region" description="Basic and acidic residues" evidence="1">
    <location>
        <begin position="41"/>
        <end position="59"/>
    </location>
</feature>
<proteinExistence type="predicted"/>
<feature type="compositionally biased region" description="Basic residues" evidence="1">
    <location>
        <begin position="183"/>
        <end position="194"/>
    </location>
</feature>
<organism evidence="4 5">
    <name type="scientific">Phytophthora sojae (strain P6497)</name>
    <name type="common">Soybean stem and root rot agent</name>
    <name type="synonym">Phytophthora megasperma f. sp. glycines</name>
    <dbReference type="NCBI Taxonomy" id="1094619"/>
    <lineage>
        <taxon>Eukaryota</taxon>
        <taxon>Sar</taxon>
        <taxon>Stramenopiles</taxon>
        <taxon>Oomycota</taxon>
        <taxon>Peronosporomycetes</taxon>
        <taxon>Peronosporales</taxon>
        <taxon>Peronosporaceae</taxon>
        <taxon>Phytophthora</taxon>
    </lineage>
</organism>
<feature type="compositionally biased region" description="Basic and acidic residues" evidence="1">
    <location>
        <begin position="137"/>
        <end position="151"/>
    </location>
</feature>
<keyword evidence="5" id="KW-1185">Reference proteome</keyword>
<evidence type="ECO:0000256" key="2">
    <source>
        <dbReference type="SAM" id="Phobius"/>
    </source>
</evidence>
<feature type="transmembrane region" description="Helical" evidence="2">
    <location>
        <begin position="810"/>
        <end position="827"/>
    </location>
</feature>
<feature type="transmembrane region" description="Helical" evidence="2">
    <location>
        <begin position="740"/>
        <end position="761"/>
    </location>
</feature>
<feature type="transmembrane region" description="Helical" evidence="2">
    <location>
        <begin position="884"/>
        <end position="906"/>
    </location>
</feature>
<dbReference type="OMA" id="DGEVAWI"/>
<evidence type="ECO:0000259" key="3">
    <source>
        <dbReference type="SMART" id="SM00333"/>
    </source>
</evidence>
<accession>G4YTD2</accession>
<evidence type="ECO:0000313" key="5">
    <source>
        <dbReference type="Proteomes" id="UP000002640"/>
    </source>
</evidence>
<feature type="compositionally biased region" description="Basic residues" evidence="1">
    <location>
        <begin position="152"/>
        <end position="162"/>
    </location>
</feature>
<dbReference type="Gene3D" id="2.30.30.140">
    <property type="match status" value="2"/>
</dbReference>
<dbReference type="InParanoid" id="G4YTD2"/>
<dbReference type="KEGG" id="psoj:PHYSODRAFT_251198"/>
<keyword evidence="2" id="KW-1133">Transmembrane helix</keyword>
<feature type="transmembrane region" description="Helical" evidence="2">
    <location>
        <begin position="689"/>
        <end position="710"/>
    </location>
</feature>
<dbReference type="EMBL" id="JH159152">
    <property type="protein sequence ID" value="EGZ23054.1"/>
    <property type="molecule type" value="Genomic_DNA"/>
</dbReference>
<dbReference type="InterPro" id="IPR002999">
    <property type="entry name" value="Tudor"/>
</dbReference>